<evidence type="ECO:0000256" key="1">
    <source>
        <dbReference type="ARBA" id="ARBA00022630"/>
    </source>
</evidence>
<dbReference type="SUPFAM" id="SSF51905">
    <property type="entry name" value="FAD/NAD(P)-binding domain"/>
    <property type="match status" value="1"/>
</dbReference>
<dbReference type="Gene3D" id="3.90.700.10">
    <property type="entry name" value="Succinate dehydrogenase/fumarate reductase flavoprotein, catalytic domain"/>
    <property type="match status" value="1"/>
</dbReference>
<comment type="caution">
    <text evidence="7">The sequence shown here is derived from an EMBL/GenBank/DDBJ whole genome shotgun (WGS) entry which is preliminary data.</text>
</comment>
<dbReference type="GO" id="GO:0016491">
    <property type="term" value="F:oxidoreductase activity"/>
    <property type="evidence" value="ECO:0007669"/>
    <property type="project" value="UniProtKB-KW"/>
</dbReference>
<feature type="domain" description="FAD-dependent oxidoreductase 2 FAD-binding" evidence="5">
    <location>
        <begin position="46"/>
        <end position="428"/>
    </location>
</feature>
<dbReference type="InterPro" id="IPR037099">
    <property type="entry name" value="Fum_R/Succ_DH_flav-like_C_sf"/>
</dbReference>
<proteinExistence type="predicted"/>
<dbReference type="SUPFAM" id="SSF56425">
    <property type="entry name" value="Succinate dehydrogenase/fumarate reductase flavoprotein, catalytic domain"/>
    <property type="match status" value="1"/>
</dbReference>
<dbReference type="InterPro" id="IPR027477">
    <property type="entry name" value="Succ_DH/fumarate_Rdtase_cat_sf"/>
</dbReference>
<accession>L9WEZ6</accession>
<dbReference type="GO" id="GO:0044281">
    <property type="term" value="P:small molecule metabolic process"/>
    <property type="evidence" value="ECO:0007669"/>
    <property type="project" value="UniProtKB-ARBA"/>
</dbReference>
<dbReference type="Pfam" id="PF00890">
    <property type="entry name" value="FAD_binding_2"/>
    <property type="match status" value="1"/>
</dbReference>
<dbReference type="STRING" id="1227500.C494_12445"/>
<dbReference type="InterPro" id="IPR036188">
    <property type="entry name" value="FAD/NAD-bd_sf"/>
</dbReference>
<dbReference type="Pfam" id="PF02910">
    <property type="entry name" value="Succ_DH_flav_C"/>
    <property type="match status" value="1"/>
</dbReference>
<organism evidence="7 8">
    <name type="scientific">Natronorubrum bangense JCM 10635</name>
    <dbReference type="NCBI Taxonomy" id="1227500"/>
    <lineage>
        <taxon>Archaea</taxon>
        <taxon>Methanobacteriati</taxon>
        <taxon>Methanobacteriota</taxon>
        <taxon>Stenosarchaea group</taxon>
        <taxon>Halobacteria</taxon>
        <taxon>Halobacteriales</taxon>
        <taxon>Natrialbaceae</taxon>
        <taxon>Natronorubrum</taxon>
    </lineage>
</organism>
<dbReference type="EMBL" id="AOHY01000034">
    <property type="protein sequence ID" value="ELY48009.1"/>
    <property type="molecule type" value="Genomic_DNA"/>
</dbReference>
<sequence length="639" mass="69768">MTKIPPADHGVPTADDNGGVDGRLPQGGDEADGVHEAQYDVVTTPVLVIGAGAAGARVAIELAESGLEPLVIGKRDYGDAHTTWAAGGINAALGSLDPDDDWAIHAADTLNEGHHLNDPEAVELTARHMPDRIRELDEWGMSFARTDDGTINQRYFGAQSYRRTCFVGDRTGEAMLETLIDRAQALEIPYRENVMITRLLSDGTRVDGAVGFDMETGEGLLFRTNNVVLAAGGFSAAYQRHSSRDDENNGDAQALALEAGTRLLDTEFVQFHPTGMVGERYGEEWDGRLVTEAVRGEGGRLYNEAGERFMERYSPDQMELDARDVVARAIAQEVREGRGTENDGVYLDISHRDPEYIRERLPTMVERFAELGVDITDEPMEVGPTAHYTMGGVDIDFQTGETGVDGLYAVGEAVAGVHGANRLGGNSLAETVAIGKLVGEHVSEQVEASDHEPTGKLVGEHVSEQVEASYHEPTTTDGQRALAEREFAALAELAASDGDVTPETLLEELGDLLWTHAGILRDEEGLRNGLDQLEDLRARTANLRVDGDRTSRSFEYAVDLSVSLTVAEVLLRTALERTESRGAHYRTDYPETDPEWRQNLVVSADEHGLSIRRRGVAEPSEPVREALEEGYELDYHHLE</sequence>
<feature type="region of interest" description="Disordered" evidence="4">
    <location>
        <begin position="1"/>
        <end position="31"/>
    </location>
</feature>
<dbReference type="Gene3D" id="1.20.58.100">
    <property type="entry name" value="Fumarate reductase/succinate dehydrogenase flavoprotein-like, C-terminal domain"/>
    <property type="match status" value="1"/>
</dbReference>
<dbReference type="PIRSF" id="PIRSF000171">
    <property type="entry name" value="SDHA_APRA_LASPO"/>
    <property type="match status" value="1"/>
</dbReference>
<gene>
    <name evidence="7" type="ORF">C494_12445</name>
</gene>
<feature type="domain" description="Fumarate reductase/succinate dehydrogenase flavoprotein-like C-terminal" evidence="6">
    <location>
        <begin position="507"/>
        <end position="613"/>
    </location>
</feature>
<evidence type="ECO:0000259" key="6">
    <source>
        <dbReference type="Pfam" id="PF02910"/>
    </source>
</evidence>
<dbReference type="PRINTS" id="PR00368">
    <property type="entry name" value="FADPNR"/>
</dbReference>
<dbReference type="PANTHER" id="PTHR11632:SF51">
    <property type="entry name" value="SUCCINATE DEHYDROGENASE [UBIQUINONE] FLAVOPROTEIN SUBUNIT, MITOCHONDRIAL"/>
    <property type="match status" value="1"/>
</dbReference>
<dbReference type="InterPro" id="IPR030664">
    <property type="entry name" value="SdhA/FrdA/AprA"/>
</dbReference>
<name>L9WEZ6_9EURY</name>
<dbReference type="InterPro" id="IPR015939">
    <property type="entry name" value="Fum_Rdtase/Succ_DH_flav-like_C"/>
</dbReference>
<dbReference type="RefSeq" id="WP_006066634.1">
    <property type="nucleotide sequence ID" value="NZ_AOHY01000034.1"/>
</dbReference>
<keyword evidence="2" id="KW-0560">Oxidoreductase</keyword>
<evidence type="ECO:0000256" key="3">
    <source>
        <dbReference type="PIRSR" id="PIRSR000171-1"/>
    </source>
</evidence>
<keyword evidence="1" id="KW-0285">Flavoprotein</keyword>
<keyword evidence="8" id="KW-1185">Reference proteome</keyword>
<dbReference type="PANTHER" id="PTHR11632">
    <property type="entry name" value="SUCCINATE DEHYDROGENASE 2 FLAVOPROTEIN SUBUNIT"/>
    <property type="match status" value="1"/>
</dbReference>
<dbReference type="SUPFAM" id="SSF46977">
    <property type="entry name" value="Succinate dehydrogenase/fumarate reductase flavoprotein C-terminal domain"/>
    <property type="match status" value="1"/>
</dbReference>
<evidence type="ECO:0000256" key="4">
    <source>
        <dbReference type="SAM" id="MobiDB-lite"/>
    </source>
</evidence>
<reference evidence="7 8" key="1">
    <citation type="journal article" date="2014" name="PLoS Genet.">
        <title>Phylogenetically driven sequencing of extremely halophilic archaea reveals strategies for static and dynamic osmo-response.</title>
        <authorList>
            <person name="Becker E.A."/>
            <person name="Seitzer P.M."/>
            <person name="Tritt A."/>
            <person name="Larsen D."/>
            <person name="Krusor M."/>
            <person name="Yao A.I."/>
            <person name="Wu D."/>
            <person name="Madern D."/>
            <person name="Eisen J.A."/>
            <person name="Darling A.E."/>
            <person name="Facciotti M.T."/>
        </authorList>
    </citation>
    <scope>NUCLEOTIDE SEQUENCE [LARGE SCALE GENOMIC DNA]</scope>
    <source>
        <strain evidence="7 8">JCM 10635</strain>
    </source>
</reference>
<dbReference type="Proteomes" id="UP000011690">
    <property type="component" value="Unassembled WGS sequence"/>
</dbReference>
<dbReference type="OrthoDB" id="23539at2157"/>
<dbReference type="eggNOG" id="arCOG00571">
    <property type="taxonomic scope" value="Archaea"/>
</dbReference>
<dbReference type="PATRIC" id="fig|1227500.6.peg.2516"/>
<dbReference type="AlphaFoldDB" id="L9WEZ6"/>
<protein>
    <submittedName>
        <fullName evidence="7">Succinate dehydrogenase flavoprotein subunit</fullName>
    </submittedName>
</protein>
<dbReference type="InterPro" id="IPR003953">
    <property type="entry name" value="FAD-dep_OxRdtase_2_FAD-bd"/>
</dbReference>
<evidence type="ECO:0000259" key="5">
    <source>
        <dbReference type="Pfam" id="PF00890"/>
    </source>
</evidence>
<evidence type="ECO:0000313" key="8">
    <source>
        <dbReference type="Proteomes" id="UP000011690"/>
    </source>
</evidence>
<dbReference type="FunFam" id="3.90.700.10:FF:000002">
    <property type="entry name" value="L-aspartate oxidase"/>
    <property type="match status" value="1"/>
</dbReference>
<evidence type="ECO:0000256" key="2">
    <source>
        <dbReference type="ARBA" id="ARBA00023002"/>
    </source>
</evidence>
<feature type="active site" description="Proton acceptor" evidence="3">
    <location>
        <position position="323"/>
    </location>
</feature>
<dbReference type="Gene3D" id="3.50.50.60">
    <property type="entry name" value="FAD/NAD(P)-binding domain"/>
    <property type="match status" value="1"/>
</dbReference>
<evidence type="ECO:0000313" key="7">
    <source>
        <dbReference type="EMBL" id="ELY48009.1"/>
    </source>
</evidence>